<dbReference type="Ensembl" id="ENSCMIT00000041321.1">
    <property type="protein sequence ID" value="ENSCMIP00000040746.1"/>
    <property type="gene ID" value="ENSCMIG00000016980.1"/>
</dbReference>
<protein>
    <submittedName>
        <fullName evidence="1">Uncharacterized protein</fullName>
    </submittedName>
</protein>
<reference evidence="2" key="2">
    <citation type="journal article" date="2007" name="PLoS Biol.">
        <title>Survey sequencing and comparative analysis of the elephant shark (Callorhinchus milii) genome.</title>
        <authorList>
            <person name="Venkatesh B."/>
            <person name="Kirkness E.F."/>
            <person name="Loh Y.H."/>
            <person name="Halpern A.L."/>
            <person name="Lee A.P."/>
            <person name="Johnson J."/>
            <person name="Dandona N."/>
            <person name="Viswanathan L.D."/>
            <person name="Tay A."/>
            <person name="Venter J.C."/>
            <person name="Strausberg R.L."/>
            <person name="Brenner S."/>
        </authorList>
    </citation>
    <scope>NUCLEOTIDE SEQUENCE [LARGE SCALE GENOMIC DNA]</scope>
</reference>
<sequence length="314" mass="35809">MKQSMSGIYLVTSIQPADVNWVHCMEEEQSKKVAKFCSDIMEELDTLLPLALASSENFLQEIRANFVDGCSKVAAAILSRLEERSKEVPSKAPVQNLYIILSSAMFIHRQLNHYENLLKESSKKPLFLLPIQRYQEFITVVQFQVTDYCVRICATSILQDAESHHWGDSKPFYEGERCSFSIQMWHYYCSALRYDLYNVLPSTLAQELLAEVLSECLAILACRYSQSCPTYNRTSQIRIDITAILLCTENLLWSVCHSDKALLQPEEGISRWIFTIHSYCNTLLSILAILTSPLEKLYEMNLGLCTDIKGGGEE</sequence>
<dbReference type="PANTHER" id="PTHR33960:SF1">
    <property type="entry name" value="SIMILAR TO KIAA0825 PROTEIN"/>
    <property type="match status" value="1"/>
</dbReference>
<reference evidence="1" key="4">
    <citation type="submission" date="2025-08" db="UniProtKB">
        <authorList>
            <consortium name="Ensembl"/>
        </authorList>
    </citation>
    <scope>IDENTIFICATION</scope>
</reference>
<dbReference type="STRING" id="7868.ENSCMIP00000040746"/>
<dbReference type="PANTHER" id="PTHR33960">
    <property type="entry name" value="SIMILAR TO KIAA0825 PROTEIN"/>
    <property type="match status" value="1"/>
</dbReference>
<dbReference type="GeneTree" id="ENSGT00970000198392"/>
<dbReference type="Pfam" id="PF14906">
    <property type="entry name" value="DUF4495"/>
    <property type="match status" value="1"/>
</dbReference>
<organism evidence="1 2">
    <name type="scientific">Callorhinchus milii</name>
    <name type="common">Ghost shark</name>
    <dbReference type="NCBI Taxonomy" id="7868"/>
    <lineage>
        <taxon>Eukaryota</taxon>
        <taxon>Metazoa</taxon>
        <taxon>Chordata</taxon>
        <taxon>Craniata</taxon>
        <taxon>Vertebrata</taxon>
        <taxon>Chondrichthyes</taxon>
        <taxon>Holocephali</taxon>
        <taxon>Chimaeriformes</taxon>
        <taxon>Callorhinchidae</taxon>
        <taxon>Callorhinchus</taxon>
    </lineage>
</organism>
<dbReference type="Proteomes" id="UP000314986">
    <property type="component" value="Unassembled WGS sequence"/>
</dbReference>
<reference evidence="2" key="1">
    <citation type="journal article" date="2006" name="Science">
        <title>Ancient noncoding elements conserved in the human genome.</title>
        <authorList>
            <person name="Venkatesh B."/>
            <person name="Kirkness E.F."/>
            <person name="Loh Y.H."/>
            <person name="Halpern A.L."/>
            <person name="Lee A.P."/>
            <person name="Johnson J."/>
            <person name="Dandona N."/>
            <person name="Viswanathan L.D."/>
            <person name="Tay A."/>
            <person name="Venter J.C."/>
            <person name="Strausberg R.L."/>
            <person name="Brenner S."/>
        </authorList>
    </citation>
    <scope>NUCLEOTIDE SEQUENCE [LARGE SCALE GENOMIC DNA]</scope>
</reference>
<reference evidence="2" key="3">
    <citation type="journal article" date="2014" name="Nature">
        <title>Elephant shark genome provides unique insights into gnathostome evolution.</title>
        <authorList>
            <consortium name="International Elephant Shark Genome Sequencing Consortium"/>
            <person name="Venkatesh B."/>
            <person name="Lee A.P."/>
            <person name="Ravi V."/>
            <person name="Maurya A.K."/>
            <person name="Lian M.M."/>
            <person name="Swann J.B."/>
            <person name="Ohta Y."/>
            <person name="Flajnik M.F."/>
            <person name="Sutoh Y."/>
            <person name="Kasahara M."/>
            <person name="Hoon S."/>
            <person name="Gangu V."/>
            <person name="Roy S.W."/>
            <person name="Irimia M."/>
            <person name="Korzh V."/>
            <person name="Kondrychyn I."/>
            <person name="Lim Z.W."/>
            <person name="Tay B.H."/>
            <person name="Tohari S."/>
            <person name="Kong K.W."/>
            <person name="Ho S."/>
            <person name="Lorente-Galdos B."/>
            <person name="Quilez J."/>
            <person name="Marques-Bonet T."/>
            <person name="Raney B.J."/>
            <person name="Ingham P.W."/>
            <person name="Tay A."/>
            <person name="Hillier L.W."/>
            <person name="Minx P."/>
            <person name="Boehm T."/>
            <person name="Wilson R.K."/>
            <person name="Brenner S."/>
            <person name="Warren W.C."/>
        </authorList>
    </citation>
    <scope>NUCLEOTIDE SEQUENCE [LARGE SCALE GENOMIC DNA]</scope>
</reference>
<evidence type="ECO:0000313" key="2">
    <source>
        <dbReference type="Proteomes" id="UP000314986"/>
    </source>
</evidence>
<proteinExistence type="predicted"/>
<dbReference type="InParanoid" id="A0A4W3JND6"/>
<keyword evidence="2" id="KW-1185">Reference proteome</keyword>
<evidence type="ECO:0000313" key="1">
    <source>
        <dbReference type="Ensembl" id="ENSCMIP00000040746.1"/>
    </source>
</evidence>
<dbReference type="InterPro" id="IPR027993">
    <property type="entry name" value="DUF4495"/>
</dbReference>
<reference evidence="1" key="5">
    <citation type="submission" date="2025-09" db="UniProtKB">
        <authorList>
            <consortium name="Ensembl"/>
        </authorList>
    </citation>
    <scope>IDENTIFICATION</scope>
</reference>
<accession>A0A4W3JND6</accession>
<name>A0A4W3JND6_CALMI</name>
<dbReference type="AlphaFoldDB" id="A0A4W3JND6"/>